<organism evidence="1 2">
    <name type="scientific">Planifilum fimeticola</name>
    <dbReference type="NCBI Taxonomy" id="201975"/>
    <lineage>
        <taxon>Bacteria</taxon>
        <taxon>Bacillati</taxon>
        <taxon>Bacillota</taxon>
        <taxon>Bacilli</taxon>
        <taxon>Bacillales</taxon>
        <taxon>Thermoactinomycetaceae</taxon>
        <taxon>Planifilum</taxon>
    </lineage>
</organism>
<evidence type="ECO:0000313" key="1">
    <source>
        <dbReference type="EMBL" id="PRX42631.1"/>
    </source>
</evidence>
<sequence>MDREGAVLMHSPYEMEWMAEERMKELEKVILRSRQRNLRISGGFVFRRVLSIFWRRK</sequence>
<name>A0A2T0LJD6_9BACL</name>
<protein>
    <submittedName>
        <fullName evidence="1">Uncharacterized protein</fullName>
    </submittedName>
</protein>
<comment type="caution">
    <text evidence="1">The sequence shown here is derived from an EMBL/GenBank/DDBJ whole genome shotgun (WGS) entry which is preliminary data.</text>
</comment>
<dbReference type="AlphaFoldDB" id="A0A2T0LJD6"/>
<accession>A0A2T0LJD6</accession>
<proteinExistence type="predicted"/>
<reference evidence="1 2" key="1">
    <citation type="submission" date="2018-03" db="EMBL/GenBank/DDBJ databases">
        <title>Genomic Encyclopedia of Archaeal and Bacterial Type Strains, Phase II (KMG-II): from individual species to whole genera.</title>
        <authorList>
            <person name="Goeker M."/>
        </authorList>
    </citation>
    <scope>NUCLEOTIDE SEQUENCE [LARGE SCALE GENOMIC DNA]</scope>
    <source>
        <strain evidence="1 2">DSM 44946</strain>
    </source>
</reference>
<dbReference type="Proteomes" id="UP000237797">
    <property type="component" value="Unassembled WGS sequence"/>
</dbReference>
<dbReference type="EMBL" id="PVNE01000001">
    <property type="protein sequence ID" value="PRX42631.1"/>
    <property type="molecule type" value="Genomic_DNA"/>
</dbReference>
<evidence type="ECO:0000313" key="2">
    <source>
        <dbReference type="Proteomes" id="UP000237797"/>
    </source>
</evidence>
<keyword evidence="2" id="KW-1185">Reference proteome</keyword>
<gene>
    <name evidence="1" type="ORF">CLV97_101120</name>
</gene>